<feature type="transmembrane region" description="Helical" evidence="1">
    <location>
        <begin position="330"/>
        <end position="349"/>
    </location>
</feature>
<gene>
    <name evidence="2" type="ORF">SAMN05216226_109105</name>
</gene>
<feature type="transmembrane region" description="Helical" evidence="1">
    <location>
        <begin position="140"/>
        <end position="158"/>
    </location>
</feature>
<evidence type="ECO:0000256" key="1">
    <source>
        <dbReference type="SAM" id="Phobius"/>
    </source>
</evidence>
<sequence>MDVPRRVRWQYYVYRVTNSMGFYVPVSVIYLLHRGYGLEYIGLLQAVFSVSLLVAEVPSGYLGDRLGRRRTLAVGSLLRAAGLLGYVVVDFAAGYLLLKICFGVGWAFRSGNRDAWLYDVLDSYGDTACFARVDSRASTALLLASAGGALAGGVLYGLDPALPFLVNGTVALLGLPVLAAMPDGSGDHGDNPVTVRTAVDTLRAQTRRPEVRWVVAYTVVLFLVFDLTRTFEQPALDAIGVSTAGMGVLYAAFKLVSAGAAAAVGQIQETLGTRRSLLLAAPLVGLSYAAIAVVPLAVVPALFLYRSLRVVIRPIRNQYLNDRLADVGRATVLSGVSMVLSLAGAFARVGGGAVANRTGPLLFLAGAGVTLSLSAGLLWIAVSPVRPAAPGDVVASADD</sequence>
<dbReference type="PANTHER" id="PTHR23530">
    <property type="entry name" value="TRANSPORT PROTEIN-RELATED"/>
    <property type="match status" value="1"/>
</dbReference>
<keyword evidence="1" id="KW-1133">Transmembrane helix</keyword>
<dbReference type="GO" id="GO:0022857">
    <property type="term" value="F:transmembrane transporter activity"/>
    <property type="evidence" value="ECO:0007669"/>
    <property type="project" value="InterPro"/>
</dbReference>
<dbReference type="AlphaFoldDB" id="A0A1G8WP94"/>
<protein>
    <submittedName>
        <fullName evidence="2">Major Facilitator Superfamily protein</fullName>
    </submittedName>
</protein>
<keyword evidence="3" id="KW-1185">Reference proteome</keyword>
<dbReference type="Proteomes" id="UP000198856">
    <property type="component" value="Unassembled WGS sequence"/>
</dbReference>
<dbReference type="EMBL" id="FNFC01000009">
    <property type="protein sequence ID" value="SDJ79435.1"/>
    <property type="molecule type" value="Genomic_DNA"/>
</dbReference>
<feature type="transmembrane region" description="Helical" evidence="1">
    <location>
        <begin position="211"/>
        <end position="228"/>
    </location>
</feature>
<dbReference type="InterPro" id="IPR053160">
    <property type="entry name" value="MFS_DHA3_Transporter"/>
</dbReference>
<feature type="transmembrane region" description="Helical" evidence="1">
    <location>
        <begin position="12"/>
        <end position="33"/>
    </location>
</feature>
<feature type="transmembrane region" description="Helical" evidence="1">
    <location>
        <begin position="361"/>
        <end position="382"/>
    </location>
</feature>
<feature type="transmembrane region" description="Helical" evidence="1">
    <location>
        <begin position="248"/>
        <end position="265"/>
    </location>
</feature>
<dbReference type="PANTHER" id="PTHR23530:SF1">
    <property type="entry name" value="PERMEASE, MAJOR FACILITATOR SUPERFAMILY-RELATED"/>
    <property type="match status" value="1"/>
</dbReference>
<dbReference type="SUPFAM" id="SSF103473">
    <property type="entry name" value="MFS general substrate transporter"/>
    <property type="match status" value="1"/>
</dbReference>
<keyword evidence="1" id="KW-0472">Membrane</keyword>
<dbReference type="STRING" id="890420.SAMN05216226_109105"/>
<keyword evidence="1" id="KW-0812">Transmembrane</keyword>
<evidence type="ECO:0000313" key="3">
    <source>
        <dbReference type="Proteomes" id="UP000198856"/>
    </source>
</evidence>
<accession>A0A1G8WP94</accession>
<feature type="transmembrane region" description="Helical" evidence="1">
    <location>
        <begin position="83"/>
        <end position="108"/>
    </location>
</feature>
<proteinExistence type="predicted"/>
<dbReference type="Pfam" id="PF07690">
    <property type="entry name" value="MFS_1"/>
    <property type="match status" value="1"/>
</dbReference>
<dbReference type="OrthoDB" id="85689at2157"/>
<dbReference type="Gene3D" id="1.20.1250.20">
    <property type="entry name" value="MFS general substrate transporter like domains"/>
    <property type="match status" value="2"/>
</dbReference>
<organism evidence="2 3">
    <name type="scientific">Halovenus aranensis</name>
    <dbReference type="NCBI Taxonomy" id="890420"/>
    <lineage>
        <taxon>Archaea</taxon>
        <taxon>Methanobacteriati</taxon>
        <taxon>Methanobacteriota</taxon>
        <taxon>Stenosarchaea group</taxon>
        <taxon>Halobacteria</taxon>
        <taxon>Halobacteriales</taxon>
        <taxon>Haloarculaceae</taxon>
        <taxon>Halovenus</taxon>
    </lineage>
</organism>
<evidence type="ECO:0000313" key="2">
    <source>
        <dbReference type="EMBL" id="SDJ79435.1"/>
    </source>
</evidence>
<dbReference type="InterPro" id="IPR036259">
    <property type="entry name" value="MFS_trans_sf"/>
</dbReference>
<dbReference type="RefSeq" id="WP_092702747.1">
    <property type="nucleotide sequence ID" value="NZ_FNFC01000009.1"/>
</dbReference>
<feature type="transmembrane region" description="Helical" evidence="1">
    <location>
        <begin position="277"/>
        <end position="305"/>
    </location>
</feature>
<dbReference type="InterPro" id="IPR011701">
    <property type="entry name" value="MFS"/>
</dbReference>
<name>A0A1G8WP94_9EURY</name>
<reference evidence="2 3" key="1">
    <citation type="submission" date="2016-10" db="EMBL/GenBank/DDBJ databases">
        <authorList>
            <person name="de Groot N.N."/>
        </authorList>
    </citation>
    <scope>NUCLEOTIDE SEQUENCE [LARGE SCALE GENOMIC DNA]</scope>
    <source>
        <strain evidence="2 3">IBRC-M10015</strain>
    </source>
</reference>
<feature type="transmembrane region" description="Helical" evidence="1">
    <location>
        <begin position="40"/>
        <end position="63"/>
    </location>
</feature>